<comment type="similarity">
    <text evidence="2">Belongs to the ribosome-inactivating protein family. Type 1 RIP subfamily.</text>
</comment>
<dbReference type="EC" id="3.2.2.22" evidence="3"/>
<dbReference type="Pfam" id="PF20241">
    <property type="entry name" value="DUF6598"/>
    <property type="match status" value="1"/>
</dbReference>
<dbReference type="InterPro" id="IPR036041">
    <property type="entry name" value="Ribosome-inact_prot_sf"/>
</dbReference>
<accession>A0A8H5MAU6</accession>
<evidence type="ECO:0000313" key="9">
    <source>
        <dbReference type="Proteomes" id="UP000518752"/>
    </source>
</evidence>
<dbReference type="PANTHER" id="PTHR33453">
    <property type="match status" value="1"/>
</dbReference>
<dbReference type="InterPro" id="IPR016138">
    <property type="entry name" value="Ribosome_inactivat_prot_sub1"/>
</dbReference>
<organism evidence="8 9">
    <name type="scientific">Collybiopsis confluens</name>
    <dbReference type="NCBI Taxonomy" id="2823264"/>
    <lineage>
        <taxon>Eukaryota</taxon>
        <taxon>Fungi</taxon>
        <taxon>Dikarya</taxon>
        <taxon>Basidiomycota</taxon>
        <taxon>Agaricomycotina</taxon>
        <taxon>Agaricomycetes</taxon>
        <taxon>Agaricomycetidae</taxon>
        <taxon>Agaricales</taxon>
        <taxon>Marasmiineae</taxon>
        <taxon>Omphalotaceae</taxon>
        <taxon>Collybiopsis</taxon>
    </lineage>
</organism>
<dbReference type="InterPro" id="IPR001574">
    <property type="entry name" value="Ribosome_inactivat_prot"/>
</dbReference>
<dbReference type="Gene3D" id="3.40.420.10">
    <property type="entry name" value="Ricin (A subunit), domain 1"/>
    <property type="match status" value="1"/>
</dbReference>
<sequence>MVKFTAKFAVDNPKGELAYHAFIKDLRERLAAGDIIKDVPILAPQVALGGVLEFFDAELRQGSSSGDRIYLKLQTDNLSLIGFRPYGSNTWHELGPEGQDTPLINEPGTTTEMLGFGSSYDDLCAAGNKQLKDIQLSSDTISFAIQRLAWTDHQSYTSKSEEFSILAWALLQLKFAISEAIKLRNVSSFISKSWSAGEEGLKPDAALIAQVYSWARLSSAVQRVQNEGVEFYVDGQMTNIWSFEEAVLALGIMHLTNTTRSSRLKHPITDLASIAPFPQGQPLLEIFYVRVNEIVQSSNTFHGRIYVTDSVGSVIVWTTNNTITAVTGEELVFIGPSRPLYAADQFTIGTVLLHSSTTADTEIDIKFNPFDYYAGAEYDVPIIRRISQTWGSANVCYMAMTNGLYAKISVILVKKDDDINAKVYGDISAHNGFGQTLLFRKGSDATVPVKRQHAIPLSKALVATPRDKTLRINADLYHDLGSDDYVQIAWGSVEFQPSYMRSEGKRITGASGAVEVRVTWM</sequence>
<evidence type="ECO:0000259" key="7">
    <source>
        <dbReference type="Pfam" id="PF20241"/>
    </source>
</evidence>
<dbReference type="AlphaFoldDB" id="A0A8H5MAU6"/>
<keyword evidence="5" id="KW-0611">Plant defense</keyword>
<reference evidence="8 9" key="1">
    <citation type="journal article" date="2020" name="ISME J.">
        <title>Uncovering the hidden diversity of litter-decomposition mechanisms in mushroom-forming fungi.</title>
        <authorList>
            <person name="Floudas D."/>
            <person name="Bentzer J."/>
            <person name="Ahren D."/>
            <person name="Johansson T."/>
            <person name="Persson P."/>
            <person name="Tunlid A."/>
        </authorList>
    </citation>
    <scope>NUCLEOTIDE SEQUENCE [LARGE SCALE GENOMIC DNA]</scope>
    <source>
        <strain evidence="8 9">CBS 406.79</strain>
    </source>
</reference>
<dbReference type="GO" id="GO:0006952">
    <property type="term" value="P:defense response"/>
    <property type="evidence" value="ECO:0007669"/>
    <property type="project" value="UniProtKB-KW"/>
</dbReference>
<evidence type="ECO:0000256" key="2">
    <source>
        <dbReference type="ARBA" id="ARBA00008544"/>
    </source>
</evidence>
<evidence type="ECO:0000256" key="3">
    <source>
        <dbReference type="ARBA" id="ARBA00012001"/>
    </source>
</evidence>
<dbReference type="SUPFAM" id="SSF56371">
    <property type="entry name" value="Ribosome inactivating proteins (RIP)"/>
    <property type="match status" value="1"/>
</dbReference>
<proteinExistence type="inferred from homology"/>
<dbReference type="GO" id="GO:0017148">
    <property type="term" value="P:negative regulation of translation"/>
    <property type="evidence" value="ECO:0007669"/>
    <property type="project" value="InterPro"/>
</dbReference>
<dbReference type="PANTHER" id="PTHR33453:SF9">
    <property type="entry name" value="ALBUMIN B-32"/>
    <property type="match status" value="1"/>
</dbReference>
<dbReference type="GO" id="GO:0030598">
    <property type="term" value="F:rRNA N-glycosylase activity"/>
    <property type="evidence" value="ECO:0007669"/>
    <property type="project" value="UniProtKB-EC"/>
</dbReference>
<gene>
    <name evidence="8" type="ORF">D9757_006814</name>
</gene>
<evidence type="ECO:0000256" key="1">
    <source>
        <dbReference type="ARBA" id="ARBA00000237"/>
    </source>
</evidence>
<dbReference type="Pfam" id="PF00161">
    <property type="entry name" value="RIP"/>
    <property type="match status" value="1"/>
</dbReference>
<keyword evidence="9" id="KW-1185">Reference proteome</keyword>
<evidence type="ECO:0000313" key="8">
    <source>
        <dbReference type="EMBL" id="KAF5387233.1"/>
    </source>
</evidence>
<dbReference type="InterPro" id="IPR046533">
    <property type="entry name" value="DUF6598"/>
</dbReference>
<dbReference type="Proteomes" id="UP000518752">
    <property type="component" value="Unassembled WGS sequence"/>
</dbReference>
<dbReference type="OrthoDB" id="4927890at2759"/>
<dbReference type="EMBL" id="JAACJN010000034">
    <property type="protein sequence ID" value="KAF5387233.1"/>
    <property type="molecule type" value="Genomic_DNA"/>
</dbReference>
<evidence type="ECO:0000256" key="4">
    <source>
        <dbReference type="ARBA" id="ARBA00022801"/>
    </source>
</evidence>
<evidence type="ECO:0000256" key="5">
    <source>
        <dbReference type="ARBA" id="ARBA00022821"/>
    </source>
</evidence>
<protein>
    <recommendedName>
        <fullName evidence="3">rRNA N-glycosylase</fullName>
        <ecNumber evidence="3">3.2.2.22</ecNumber>
    </recommendedName>
    <alternativeName>
        <fullName evidence="6">rRNA N-glycosidase</fullName>
    </alternativeName>
</protein>
<comment type="caution">
    <text evidence="8">The sequence shown here is derived from an EMBL/GenBank/DDBJ whole genome shotgun (WGS) entry which is preliminary data.</text>
</comment>
<keyword evidence="4" id="KW-0378">Hydrolase</keyword>
<comment type="catalytic activity">
    <reaction evidence="1">
        <text>Endohydrolysis of the N-glycosidic bond at one specific adenosine on the 28S rRNA.</text>
        <dbReference type="EC" id="3.2.2.22"/>
    </reaction>
</comment>
<evidence type="ECO:0000256" key="6">
    <source>
        <dbReference type="ARBA" id="ARBA00030788"/>
    </source>
</evidence>
<feature type="domain" description="DUF6598" evidence="7">
    <location>
        <begin position="283"/>
        <end position="518"/>
    </location>
</feature>
<name>A0A8H5MAU6_9AGAR</name>